<protein>
    <submittedName>
        <fullName evidence="3">XRE family transcriptional regulator</fullName>
    </submittedName>
</protein>
<dbReference type="PANTHER" id="PTHR46797:SF1">
    <property type="entry name" value="METHYLPHOSPHONATE SYNTHASE"/>
    <property type="match status" value="1"/>
</dbReference>
<evidence type="ECO:0000259" key="2">
    <source>
        <dbReference type="PROSITE" id="PS50943"/>
    </source>
</evidence>
<dbReference type="EMBL" id="BAABCY010000081">
    <property type="protein sequence ID" value="GAA3579807.1"/>
    <property type="molecule type" value="Genomic_DNA"/>
</dbReference>
<dbReference type="PANTHER" id="PTHR46797">
    <property type="entry name" value="HTH-TYPE TRANSCRIPTIONAL REGULATOR"/>
    <property type="match status" value="1"/>
</dbReference>
<dbReference type="PROSITE" id="PS50943">
    <property type="entry name" value="HTH_CROC1"/>
    <property type="match status" value="1"/>
</dbReference>
<sequence length="194" mass="22440">MDNSEFISSWIGSKIKDIRKEQGLNLNDLSEKSGISIAMISKIENGRVYPTLPSLLQLFDALEISLNTFFNDFYIKDNFPGYIFRKRKEYKHVDKEEDSEGFNYETILSQTIKKSSMEISLLTLSEHSKRKKLTTDGFEYIYLIKGTVDYELESQTFHMEAGDSLFFDGRMEHVPHNTTNEDAILLVIYFISAS</sequence>
<dbReference type="Pfam" id="PF07883">
    <property type="entry name" value="Cupin_2"/>
    <property type="match status" value="1"/>
</dbReference>
<evidence type="ECO:0000313" key="3">
    <source>
        <dbReference type="EMBL" id="GAA3579807.1"/>
    </source>
</evidence>
<dbReference type="Pfam" id="PF01381">
    <property type="entry name" value="HTH_3"/>
    <property type="match status" value="1"/>
</dbReference>
<evidence type="ECO:0000313" key="4">
    <source>
        <dbReference type="Proteomes" id="UP001500954"/>
    </source>
</evidence>
<dbReference type="SUPFAM" id="SSF47413">
    <property type="entry name" value="lambda repressor-like DNA-binding domains"/>
    <property type="match status" value="1"/>
</dbReference>
<dbReference type="Gene3D" id="1.10.260.40">
    <property type="entry name" value="lambda repressor-like DNA-binding domains"/>
    <property type="match status" value="1"/>
</dbReference>
<dbReference type="InterPro" id="IPR011051">
    <property type="entry name" value="RmlC_Cupin_sf"/>
</dbReference>
<dbReference type="InterPro" id="IPR010982">
    <property type="entry name" value="Lambda_DNA-bd_dom_sf"/>
</dbReference>
<comment type="caution">
    <text evidence="3">The sequence shown here is derived from an EMBL/GenBank/DDBJ whole genome shotgun (WGS) entry which is preliminary data.</text>
</comment>
<name>A0ABP6YFF8_9FLAO</name>
<dbReference type="Proteomes" id="UP001500954">
    <property type="component" value="Unassembled WGS sequence"/>
</dbReference>
<organism evidence="3 4">
    <name type="scientific">Snuella lapsa</name>
    <dbReference type="NCBI Taxonomy" id="870481"/>
    <lineage>
        <taxon>Bacteria</taxon>
        <taxon>Pseudomonadati</taxon>
        <taxon>Bacteroidota</taxon>
        <taxon>Flavobacteriia</taxon>
        <taxon>Flavobacteriales</taxon>
        <taxon>Flavobacteriaceae</taxon>
        <taxon>Snuella</taxon>
    </lineage>
</organism>
<keyword evidence="1" id="KW-0238">DNA-binding</keyword>
<reference evidence="4" key="1">
    <citation type="journal article" date="2019" name="Int. J. Syst. Evol. Microbiol.">
        <title>The Global Catalogue of Microorganisms (GCM) 10K type strain sequencing project: providing services to taxonomists for standard genome sequencing and annotation.</title>
        <authorList>
            <consortium name="The Broad Institute Genomics Platform"/>
            <consortium name="The Broad Institute Genome Sequencing Center for Infectious Disease"/>
            <person name="Wu L."/>
            <person name="Ma J."/>
        </authorList>
    </citation>
    <scope>NUCLEOTIDE SEQUENCE [LARGE SCALE GENOMIC DNA]</scope>
    <source>
        <strain evidence="4">JCM 17111</strain>
    </source>
</reference>
<dbReference type="SMART" id="SM00530">
    <property type="entry name" value="HTH_XRE"/>
    <property type="match status" value="1"/>
</dbReference>
<dbReference type="InterPro" id="IPR013096">
    <property type="entry name" value="Cupin_2"/>
</dbReference>
<dbReference type="Gene3D" id="2.60.120.10">
    <property type="entry name" value="Jelly Rolls"/>
    <property type="match status" value="1"/>
</dbReference>
<dbReference type="InterPro" id="IPR001387">
    <property type="entry name" value="Cro/C1-type_HTH"/>
</dbReference>
<dbReference type="InterPro" id="IPR050807">
    <property type="entry name" value="TransReg_Diox_bact_type"/>
</dbReference>
<accession>A0ABP6YFF8</accession>
<feature type="domain" description="HTH cro/C1-type" evidence="2">
    <location>
        <begin position="15"/>
        <end position="69"/>
    </location>
</feature>
<dbReference type="CDD" id="cd02209">
    <property type="entry name" value="cupin_XRE_C"/>
    <property type="match status" value="1"/>
</dbReference>
<evidence type="ECO:0000256" key="1">
    <source>
        <dbReference type="ARBA" id="ARBA00023125"/>
    </source>
</evidence>
<keyword evidence="4" id="KW-1185">Reference proteome</keyword>
<gene>
    <name evidence="3" type="ORF">GCM10022395_30550</name>
</gene>
<dbReference type="RefSeq" id="WP_345007282.1">
    <property type="nucleotide sequence ID" value="NZ_BAABCY010000081.1"/>
</dbReference>
<dbReference type="InterPro" id="IPR014710">
    <property type="entry name" value="RmlC-like_jellyroll"/>
</dbReference>
<proteinExistence type="predicted"/>
<dbReference type="CDD" id="cd00093">
    <property type="entry name" value="HTH_XRE"/>
    <property type="match status" value="1"/>
</dbReference>
<dbReference type="SUPFAM" id="SSF51182">
    <property type="entry name" value="RmlC-like cupins"/>
    <property type="match status" value="1"/>
</dbReference>